<dbReference type="SUPFAM" id="SSF52047">
    <property type="entry name" value="RNI-like"/>
    <property type="match status" value="1"/>
</dbReference>
<proteinExistence type="predicted"/>
<feature type="region of interest" description="Disordered" evidence="1">
    <location>
        <begin position="657"/>
        <end position="693"/>
    </location>
</feature>
<sequence length="693" mass="78446">MNKRSLEGQRVKKNKGMLEKEEIAQYDDAGNLISVTYKYKNPVLSIFEDDLYAELYNARCHDTGEPLDADGARNFREDVLKRNDQNTEVINLNGMRLGINSIISLANSLICRKLTKLNLADNAISDYGMHAVKNILESTDIEQLNLASNMISGDGLENLVDVISNHPTLKVLNLGLQEGSMRKNSLGLQGATCLAAILLKNSSIDTLILEDNDIGANGGECFGIALTQNMSLKNLKISENELRTEGAMFIIKNANKLESLDLSKNYITAQAGPTIEKLILSSKKLKKLVLEYNELLPSGAEFVANGLRKNTTLASLNLKGNILGDDGIFHLVETLRTNRTIRELNIALNEIGPLGASAVAQMLPQTKIRSLNMSKNYLGDEAAIAFSNILSSPDYPCKIENLNLGSCRIGDRGVETFFTSIVNNKYLTQLNFSDNFISEKLEGLLLECLDANYFLCKVLLAGNRLSHACISRIKKICERNKRERENAEPNRLKNEQYRLEYERRKLAEAEDLLHKQISEVDKVKELREDVMTQIEVLRENEKAKRELERQKIQEEQTMIADKENRIAKAKMELEAMKNKYRKTIEEMKQEYEEKLAKKEQIQQEIKQLEEENRDLETDMPEIIRELQEKIQATRKETNAIEEETRLVREEMNKVEQELNVLRASRPPETNVQPEPASAAKEPAKAKKKGKSKK</sequence>
<evidence type="ECO:0000313" key="2">
    <source>
        <dbReference type="EMBL" id="CAG9325226.1"/>
    </source>
</evidence>
<dbReference type="PANTHER" id="PTHR46761:SF2">
    <property type="entry name" value="RAN GTPASE-ACTIVATING PROTEIN 1"/>
    <property type="match status" value="1"/>
</dbReference>
<name>A0AAU9JGY1_9CILI</name>
<gene>
    <name evidence="2" type="ORF">BSTOLATCC_MIC37972</name>
</gene>
<dbReference type="InterPro" id="IPR032675">
    <property type="entry name" value="LRR_dom_sf"/>
</dbReference>
<protein>
    <submittedName>
        <fullName evidence="2">Uncharacterized protein</fullName>
    </submittedName>
</protein>
<evidence type="ECO:0000256" key="1">
    <source>
        <dbReference type="SAM" id="MobiDB-lite"/>
    </source>
</evidence>
<evidence type="ECO:0000313" key="3">
    <source>
        <dbReference type="Proteomes" id="UP001162131"/>
    </source>
</evidence>
<reference evidence="2" key="1">
    <citation type="submission" date="2021-09" db="EMBL/GenBank/DDBJ databases">
        <authorList>
            <consortium name="AG Swart"/>
            <person name="Singh M."/>
            <person name="Singh A."/>
            <person name="Seah K."/>
            <person name="Emmerich C."/>
        </authorList>
    </citation>
    <scope>NUCLEOTIDE SEQUENCE</scope>
    <source>
        <strain evidence="2">ATCC30299</strain>
    </source>
</reference>
<dbReference type="AlphaFoldDB" id="A0AAU9JGY1"/>
<dbReference type="Proteomes" id="UP001162131">
    <property type="component" value="Unassembled WGS sequence"/>
</dbReference>
<dbReference type="Pfam" id="PF13516">
    <property type="entry name" value="LRR_6"/>
    <property type="match status" value="7"/>
</dbReference>
<dbReference type="GO" id="GO:0005096">
    <property type="term" value="F:GTPase activator activity"/>
    <property type="evidence" value="ECO:0007669"/>
    <property type="project" value="InterPro"/>
</dbReference>
<dbReference type="EMBL" id="CAJZBQ010000037">
    <property type="protein sequence ID" value="CAG9325226.1"/>
    <property type="molecule type" value="Genomic_DNA"/>
</dbReference>
<accession>A0AAU9JGY1</accession>
<keyword evidence="3" id="KW-1185">Reference proteome</keyword>
<dbReference type="Gene3D" id="3.80.10.10">
    <property type="entry name" value="Ribonuclease Inhibitor"/>
    <property type="match status" value="4"/>
</dbReference>
<comment type="caution">
    <text evidence="2">The sequence shown here is derived from an EMBL/GenBank/DDBJ whole genome shotgun (WGS) entry which is preliminary data.</text>
</comment>
<dbReference type="InterPro" id="IPR001611">
    <property type="entry name" value="Leu-rich_rpt"/>
</dbReference>
<dbReference type="PANTHER" id="PTHR46761">
    <property type="entry name" value="RAN GTPASE-ACTIVATING PROTEIN 1"/>
    <property type="match status" value="1"/>
</dbReference>
<organism evidence="2 3">
    <name type="scientific">Blepharisma stoltei</name>
    <dbReference type="NCBI Taxonomy" id="1481888"/>
    <lineage>
        <taxon>Eukaryota</taxon>
        <taxon>Sar</taxon>
        <taxon>Alveolata</taxon>
        <taxon>Ciliophora</taxon>
        <taxon>Postciliodesmatophora</taxon>
        <taxon>Heterotrichea</taxon>
        <taxon>Heterotrichida</taxon>
        <taxon>Blepharismidae</taxon>
        <taxon>Blepharisma</taxon>
    </lineage>
</organism>
<dbReference type="InterPro" id="IPR045203">
    <property type="entry name" value="RanGAP1/2"/>
</dbReference>
<dbReference type="SMART" id="SM00368">
    <property type="entry name" value="LRR_RI"/>
    <property type="match status" value="8"/>
</dbReference>